<evidence type="ECO:0000259" key="2">
    <source>
        <dbReference type="PROSITE" id="PS50994"/>
    </source>
</evidence>
<dbReference type="InterPro" id="IPR012337">
    <property type="entry name" value="RNaseH-like_sf"/>
</dbReference>
<dbReference type="InterPro" id="IPR036397">
    <property type="entry name" value="RNaseH_sf"/>
</dbReference>
<dbReference type="Gene3D" id="3.30.420.10">
    <property type="entry name" value="Ribonuclease H-like superfamily/Ribonuclease H"/>
    <property type="match status" value="1"/>
</dbReference>
<dbReference type="Pfam" id="PF22483">
    <property type="entry name" value="Mu-transpos_C_2"/>
    <property type="match status" value="1"/>
</dbReference>
<gene>
    <name evidence="3" type="primary">istA</name>
    <name evidence="3" type="ORF">KAK11_21350</name>
</gene>
<dbReference type="RefSeq" id="WP_210811617.1">
    <property type="nucleotide sequence ID" value="NZ_JAGQDG010000011.1"/>
</dbReference>
<dbReference type="SUPFAM" id="SSF53098">
    <property type="entry name" value="Ribonuclease H-like"/>
    <property type="match status" value="1"/>
</dbReference>
<accession>A0ABS5E3D8</accession>
<dbReference type="Gene3D" id="1.10.10.60">
    <property type="entry name" value="Homeodomain-like"/>
    <property type="match status" value="1"/>
</dbReference>
<dbReference type="InterPro" id="IPR001584">
    <property type="entry name" value="Integrase_cat-core"/>
</dbReference>
<dbReference type="Pfam" id="PF00665">
    <property type="entry name" value="rve"/>
    <property type="match status" value="1"/>
</dbReference>
<evidence type="ECO:0000313" key="3">
    <source>
        <dbReference type="EMBL" id="MBQ0937882.1"/>
    </source>
</evidence>
<dbReference type="InterPro" id="IPR054353">
    <property type="entry name" value="IstA-like_C"/>
</dbReference>
<proteinExistence type="inferred from homology"/>
<dbReference type="PANTHER" id="PTHR35004">
    <property type="entry name" value="TRANSPOSASE RV3428C-RELATED"/>
    <property type="match status" value="1"/>
</dbReference>
<reference evidence="3 4" key="1">
    <citation type="submission" date="2021-04" db="EMBL/GenBank/DDBJ databases">
        <title>The genome sequence of type strain Ideonella paludis KCTC 32238.</title>
        <authorList>
            <person name="Liu Y."/>
        </authorList>
    </citation>
    <scope>NUCLEOTIDE SEQUENCE [LARGE SCALE GENOMIC DNA]</scope>
    <source>
        <strain evidence="3 4">KCTC 32238</strain>
    </source>
</reference>
<dbReference type="PROSITE" id="PS50994">
    <property type="entry name" value="INTEGRASE"/>
    <property type="match status" value="1"/>
</dbReference>
<evidence type="ECO:0000313" key="4">
    <source>
        <dbReference type="Proteomes" id="UP000672097"/>
    </source>
</evidence>
<sequence>MTDVVTDPSGVMDVGGRQTMLAPQEVQRMLALKAQGWGAKRISKELGCSRNTVREYLRSGGWKPMDVSGRASALAPHLTWLEQRLRQHKGNADVVRQELQREFGIAVSLRTVQRAVAPMRVGLRAQAVAHVRFETAPGLQLQVDFGSTHVQVGEELTRVFLFVATLGYSRRTYVLLSLHERQSAWLLGLEGAFRHFGGVTHEVLIDNARALVEQHNRQTREVKLNDRFRSFCRYWGVTPRACAPYRAQTKGKDERGVGYVKRNAIAGHTFPSLDALQAHLDRWMREVADVRVHGTTGEPPIERFERDERPALRPLPSKAPFLQVRELVRRVHTDACIELDTNRYSVPWKLIGEQVSVVVADREVQVLYAGQEVARHAQSSLRRSSVIERGHLAGIVGSQFVGSTRLVPPAAPPAELQRDLVEYEALVGGGW</sequence>
<dbReference type="PANTHER" id="PTHR35004:SF7">
    <property type="entry name" value="INTEGRASE PROTEIN"/>
    <property type="match status" value="1"/>
</dbReference>
<comment type="caution">
    <text evidence="3">The sequence shown here is derived from an EMBL/GenBank/DDBJ whole genome shotgun (WGS) entry which is preliminary data.</text>
</comment>
<organism evidence="3 4">
    <name type="scientific">Ideonella paludis</name>
    <dbReference type="NCBI Taxonomy" id="1233411"/>
    <lineage>
        <taxon>Bacteria</taxon>
        <taxon>Pseudomonadati</taxon>
        <taxon>Pseudomonadota</taxon>
        <taxon>Betaproteobacteria</taxon>
        <taxon>Burkholderiales</taxon>
        <taxon>Sphaerotilaceae</taxon>
        <taxon>Ideonella</taxon>
    </lineage>
</organism>
<evidence type="ECO:0000256" key="1">
    <source>
        <dbReference type="ARBA" id="ARBA00009277"/>
    </source>
</evidence>
<protein>
    <submittedName>
        <fullName evidence="3">IS21 family transposase</fullName>
    </submittedName>
</protein>
<dbReference type="InterPro" id="IPR009057">
    <property type="entry name" value="Homeodomain-like_sf"/>
</dbReference>
<dbReference type="NCBIfam" id="NF033546">
    <property type="entry name" value="transpos_IS21"/>
    <property type="match status" value="1"/>
</dbReference>
<feature type="domain" description="Integrase catalytic" evidence="2">
    <location>
        <begin position="133"/>
        <end position="308"/>
    </location>
</feature>
<dbReference type="EMBL" id="JAGQDG010000011">
    <property type="protein sequence ID" value="MBQ0937882.1"/>
    <property type="molecule type" value="Genomic_DNA"/>
</dbReference>
<name>A0ABS5E3D8_9BURK</name>
<dbReference type="SUPFAM" id="SSF46689">
    <property type="entry name" value="Homeodomain-like"/>
    <property type="match status" value="1"/>
</dbReference>
<dbReference type="Proteomes" id="UP000672097">
    <property type="component" value="Unassembled WGS sequence"/>
</dbReference>
<dbReference type="Pfam" id="PF13384">
    <property type="entry name" value="HTH_23"/>
    <property type="match status" value="1"/>
</dbReference>
<keyword evidence="4" id="KW-1185">Reference proteome</keyword>
<comment type="similarity">
    <text evidence="1">Belongs to the transposase IS21/IS408/IS1162 family.</text>
</comment>